<evidence type="ECO:0000256" key="15">
    <source>
        <dbReference type="SAM" id="MobiDB-lite"/>
    </source>
</evidence>
<evidence type="ECO:0000256" key="9">
    <source>
        <dbReference type="ARBA" id="ARBA00047669"/>
    </source>
</evidence>
<dbReference type="AlphaFoldDB" id="A0AAN6XED5"/>
<reference evidence="17" key="1">
    <citation type="journal article" date="2023" name="Mol. Phylogenet. Evol.">
        <title>Genome-scale phylogeny and comparative genomics of the fungal order Sordariales.</title>
        <authorList>
            <person name="Hensen N."/>
            <person name="Bonometti L."/>
            <person name="Westerberg I."/>
            <person name="Brannstrom I.O."/>
            <person name="Guillou S."/>
            <person name="Cros-Aarteil S."/>
            <person name="Calhoun S."/>
            <person name="Haridas S."/>
            <person name="Kuo A."/>
            <person name="Mondo S."/>
            <person name="Pangilinan J."/>
            <person name="Riley R."/>
            <person name="LaButti K."/>
            <person name="Andreopoulos B."/>
            <person name="Lipzen A."/>
            <person name="Chen C."/>
            <person name="Yan M."/>
            <person name="Daum C."/>
            <person name="Ng V."/>
            <person name="Clum A."/>
            <person name="Steindorff A."/>
            <person name="Ohm R.A."/>
            <person name="Martin F."/>
            <person name="Silar P."/>
            <person name="Natvig D.O."/>
            <person name="Lalanne C."/>
            <person name="Gautier V."/>
            <person name="Ament-Velasquez S.L."/>
            <person name="Kruys A."/>
            <person name="Hutchinson M.I."/>
            <person name="Powell A.J."/>
            <person name="Barry K."/>
            <person name="Miller A.N."/>
            <person name="Grigoriev I.V."/>
            <person name="Debuchy R."/>
            <person name="Gladieux P."/>
            <person name="Hiltunen Thoren M."/>
            <person name="Johannesson H."/>
        </authorList>
    </citation>
    <scope>NUCLEOTIDE SEQUENCE</scope>
    <source>
        <strain evidence="17">CBS 315.58</strain>
    </source>
</reference>
<evidence type="ECO:0000256" key="13">
    <source>
        <dbReference type="PIRSR" id="PIRSR601382-3"/>
    </source>
</evidence>
<feature type="active site" evidence="11">
    <location>
        <position position="437"/>
    </location>
</feature>
<keyword evidence="12" id="KW-0479">Metal-binding</keyword>
<evidence type="ECO:0000256" key="7">
    <source>
        <dbReference type="ARBA" id="ARBA00023180"/>
    </source>
</evidence>
<gene>
    <name evidence="17" type="ORF">QBC40DRAFT_266588</name>
</gene>
<reference evidence="17" key="2">
    <citation type="submission" date="2023-05" db="EMBL/GenBank/DDBJ databases">
        <authorList>
            <consortium name="Lawrence Berkeley National Laboratory"/>
            <person name="Steindorff A."/>
            <person name="Hensen N."/>
            <person name="Bonometti L."/>
            <person name="Westerberg I."/>
            <person name="Brannstrom I.O."/>
            <person name="Guillou S."/>
            <person name="Cros-Aarteil S."/>
            <person name="Calhoun S."/>
            <person name="Haridas S."/>
            <person name="Kuo A."/>
            <person name="Mondo S."/>
            <person name="Pangilinan J."/>
            <person name="Riley R."/>
            <person name="Labutti K."/>
            <person name="Andreopoulos B."/>
            <person name="Lipzen A."/>
            <person name="Chen C."/>
            <person name="Yanf M."/>
            <person name="Daum C."/>
            <person name="Ng V."/>
            <person name="Clum A."/>
            <person name="Ohm R."/>
            <person name="Martin F."/>
            <person name="Silar P."/>
            <person name="Natvig D."/>
            <person name="Lalanne C."/>
            <person name="Gautier V."/>
            <person name="Ament-Velasquez S.L."/>
            <person name="Kruys A."/>
            <person name="Hutchinson M.I."/>
            <person name="Powell A.J."/>
            <person name="Barry K."/>
            <person name="Miller A.N."/>
            <person name="Grigoriev I.V."/>
            <person name="Debuchy R."/>
            <person name="Gladieux P."/>
            <person name="Thoren M.H."/>
            <person name="Johannesson H."/>
        </authorList>
    </citation>
    <scope>NUCLEOTIDE SEQUENCE</scope>
    <source>
        <strain evidence="17">CBS 315.58</strain>
    </source>
</reference>
<keyword evidence="12" id="KW-0106">Calcium</keyword>
<evidence type="ECO:0000256" key="4">
    <source>
        <dbReference type="ARBA" id="ARBA00022729"/>
    </source>
</evidence>
<feature type="active site" description="Proton donor" evidence="11">
    <location>
        <position position="139"/>
    </location>
</feature>
<dbReference type="EC" id="3.2.1.-" evidence="14"/>
<dbReference type="SUPFAM" id="SSF48225">
    <property type="entry name" value="Seven-hairpin glycosidases"/>
    <property type="match status" value="1"/>
</dbReference>
<dbReference type="GO" id="GO:0036503">
    <property type="term" value="P:ERAD pathway"/>
    <property type="evidence" value="ECO:0007669"/>
    <property type="project" value="UniProtKB-ARBA"/>
</dbReference>
<keyword evidence="7" id="KW-0325">Glycoprotein</keyword>
<dbReference type="GO" id="GO:0005783">
    <property type="term" value="C:endoplasmic reticulum"/>
    <property type="evidence" value="ECO:0007669"/>
    <property type="project" value="TreeGrafter"/>
</dbReference>
<comment type="cofactor">
    <cofactor evidence="1 12">
        <name>Ca(2+)</name>
        <dbReference type="ChEBI" id="CHEBI:29108"/>
    </cofactor>
</comment>
<feature type="disulfide bond" evidence="13">
    <location>
        <begin position="350"/>
        <end position="379"/>
    </location>
</feature>
<evidence type="ECO:0000313" key="18">
    <source>
        <dbReference type="Proteomes" id="UP001303160"/>
    </source>
</evidence>
<comment type="catalytic activity">
    <reaction evidence="9">
        <text>N(4)-(alpha-D-Man-(1-&gt;2)-alpha-D-Man-(1-&gt;2)-alpha-D-Man-(1-&gt;3)-[alpha-D-Man-(1-&gt;3)-[alpha-D-Man-(1-&gt;2)-alpha-D-Man-(1-&gt;6)]-alpha-D-Man-(1-&gt;6)]-beta-D-Man-(1-&gt;4)-beta-D-GlcNAc-(1-&gt;4)-beta-D-GlcNAc)-L-asparaginyl-[protein] (N-glucan mannose isomer 8A1,2,3B1,3) + 3 H2O = N(4)-(alpha-D-Man-(1-&gt;3)-[alpha-D-Man-(1-&gt;3)-[alpha-D-Man-(1-&gt;6)]-alpha-D-Man-(1-&gt;6)]-beta-D-Man-(1-&gt;4)-beta-D-GlcNAc-(1-&gt;4)-beta-D-GlcNAc)-L-asparaginyl-[protein] (N-glucan mannose isomer 5A1,2) + 3 beta-D-mannose</text>
        <dbReference type="Rhea" id="RHEA:56028"/>
        <dbReference type="Rhea" id="RHEA-COMP:14358"/>
        <dbReference type="Rhea" id="RHEA-COMP:14367"/>
        <dbReference type="ChEBI" id="CHEBI:15377"/>
        <dbReference type="ChEBI" id="CHEBI:28563"/>
        <dbReference type="ChEBI" id="CHEBI:59087"/>
        <dbReference type="ChEBI" id="CHEBI:60628"/>
        <dbReference type="EC" id="3.2.1.113"/>
    </reaction>
</comment>
<keyword evidence="4 16" id="KW-0732">Signal</keyword>
<evidence type="ECO:0000256" key="1">
    <source>
        <dbReference type="ARBA" id="ARBA00001913"/>
    </source>
</evidence>
<organism evidence="17 18">
    <name type="scientific">Triangularia verruculosa</name>
    <dbReference type="NCBI Taxonomy" id="2587418"/>
    <lineage>
        <taxon>Eukaryota</taxon>
        <taxon>Fungi</taxon>
        <taxon>Dikarya</taxon>
        <taxon>Ascomycota</taxon>
        <taxon>Pezizomycotina</taxon>
        <taxon>Sordariomycetes</taxon>
        <taxon>Sordariomycetidae</taxon>
        <taxon>Sordariales</taxon>
        <taxon>Podosporaceae</taxon>
        <taxon>Triangularia</taxon>
    </lineage>
</organism>
<evidence type="ECO:0000256" key="10">
    <source>
        <dbReference type="ARBA" id="ARBA00048605"/>
    </source>
</evidence>
<dbReference type="InterPro" id="IPR001382">
    <property type="entry name" value="Glyco_hydro_47"/>
</dbReference>
<comment type="similarity">
    <text evidence="3 14">Belongs to the glycosyl hydrolase 47 family.</text>
</comment>
<name>A0AAN6XED5_9PEZI</name>
<feature type="active site" evidence="11">
    <location>
        <position position="285"/>
    </location>
</feature>
<keyword evidence="5 14" id="KW-0378">Hydrolase</keyword>
<accession>A0AAN6XED5</accession>
<feature type="binding site" evidence="12">
    <location>
        <position position="529"/>
    </location>
    <ligand>
        <name>Ca(2+)</name>
        <dbReference type="ChEBI" id="CHEBI:29108"/>
    </ligand>
</feature>
<feature type="compositionally biased region" description="Basic residues" evidence="15">
    <location>
        <begin position="45"/>
        <end position="55"/>
    </location>
</feature>
<dbReference type="Gene3D" id="1.50.10.10">
    <property type="match status" value="1"/>
</dbReference>
<feature type="chain" id="PRO_5042990554" description="alpha-1,2-Mannosidase" evidence="16">
    <location>
        <begin position="20"/>
        <end position="558"/>
    </location>
</feature>
<evidence type="ECO:0000256" key="12">
    <source>
        <dbReference type="PIRSR" id="PIRSR601382-2"/>
    </source>
</evidence>
<protein>
    <recommendedName>
        <fullName evidence="14">alpha-1,2-Mannosidase</fullName>
        <ecNumber evidence="14">3.2.1.-</ecNumber>
    </recommendedName>
</protein>
<sequence length="558" mass="62112">MHIFRGVAAFLAASHSVAAAASTAEQQQQASPSSAPEAPGEKLPPYRHPKYHPSPKRASAVKQAFRISWDGYYKHAFPHDSLRPATNGFADDRNGWGASAVDAFSTALIMGEYRIVDQILKYVPEINFNRTNSEVSLFETTIRYLGGLLSAYDLITGPLKPHFNYTDHQTGAILQQAKRLADNLKVAFNTPSGIPDNDLFFGPPRKKGSKSNGLATAGTLVLEWTRLSDLTGDSQYEKLAQKAEKYLLHPRPALGEPFPGLLGASVNLETGLFENGAGGWGGGTDSFYEYLIKMYLYDSTKFGEYRDRWVLAADSSIRYLISHPATRPDLTFLAMWRDRTLHYFSEHLACFNGGNFILGGLTLDEPAYLRFGLELVAGCHATYTSTLTGIGPEIFQWQDSRTPLNSSNNPGPPADQKKLYERAGFWITNGGYQLRPEVIESYYYAYRATGDKKYQEWAWEAFVAINATCRVGSGYSSLADVNKQEGGGWTDFQESFWFAEVMKYAYLIFAEDAPWQIRADHENQFVFNTEAHPIRIAGGKERYGGWGKGKGEGKGMEK</sequence>
<dbReference type="Proteomes" id="UP001303160">
    <property type="component" value="Unassembled WGS sequence"/>
</dbReference>
<evidence type="ECO:0000256" key="6">
    <source>
        <dbReference type="ARBA" id="ARBA00023157"/>
    </source>
</evidence>
<dbReference type="PANTHER" id="PTHR11742">
    <property type="entry name" value="MANNOSYL-OLIGOSACCHARIDE ALPHA-1,2-MANNOSIDASE-RELATED"/>
    <property type="match status" value="1"/>
</dbReference>
<evidence type="ECO:0000256" key="2">
    <source>
        <dbReference type="ARBA" id="ARBA00004922"/>
    </source>
</evidence>
<comment type="caution">
    <text evidence="17">The sequence shown here is derived from an EMBL/GenBank/DDBJ whole genome shotgun (WGS) entry which is preliminary data.</text>
</comment>
<comment type="pathway">
    <text evidence="2">Protein modification; protein glycosylation.</text>
</comment>
<dbReference type="InterPro" id="IPR012341">
    <property type="entry name" value="6hp_glycosidase-like_sf"/>
</dbReference>
<keyword evidence="8 14" id="KW-0326">Glycosidase</keyword>
<keyword evidence="6 13" id="KW-1015">Disulfide bond</keyword>
<evidence type="ECO:0000256" key="16">
    <source>
        <dbReference type="SAM" id="SignalP"/>
    </source>
</evidence>
<comment type="catalytic activity">
    <reaction evidence="10">
        <text>N(4)-(alpha-D-Man-(1-&gt;2)-alpha-D-Man-(1-&gt;2)-alpha-D-Man-(1-&gt;3)-[alpha-D-Man-(1-&gt;2)-alpha-D-Man-(1-&gt;3)-[alpha-D-Man-(1-&gt;2)-alpha-D-Man-(1-&gt;6)]-alpha-D-Man-(1-&gt;6)]-beta-D-Man-(1-&gt;4)-beta-D-GlcNAc-(1-&gt;4)-beta-D-GlcNAc)-L-asparaginyl-[protein] (N-glucan mannose isomer 9A1,2,3B1,2,3) + 4 H2O = N(4)-(alpha-D-Man-(1-&gt;3)-[alpha-D-Man-(1-&gt;3)-[alpha-D-Man-(1-&gt;6)]-alpha-D-Man-(1-&gt;6)]-beta-D-Man-(1-&gt;4)-beta-D-GlcNAc-(1-&gt;4)-beta-D-GlcNAc)-L-asparaginyl-[protein] (N-glucan mannose isomer 5A1,2) + 4 beta-D-mannose</text>
        <dbReference type="Rhea" id="RHEA:56008"/>
        <dbReference type="Rhea" id="RHEA-COMP:14356"/>
        <dbReference type="Rhea" id="RHEA-COMP:14367"/>
        <dbReference type="ChEBI" id="CHEBI:15377"/>
        <dbReference type="ChEBI" id="CHEBI:28563"/>
        <dbReference type="ChEBI" id="CHEBI:59087"/>
        <dbReference type="ChEBI" id="CHEBI:139493"/>
        <dbReference type="EC" id="3.2.1.113"/>
    </reaction>
</comment>
<dbReference type="Pfam" id="PF01532">
    <property type="entry name" value="Glyco_hydro_47"/>
    <property type="match status" value="1"/>
</dbReference>
<feature type="region of interest" description="Disordered" evidence="15">
    <location>
        <begin position="22"/>
        <end position="57"/>
    </location>
</feature>
<feature type="signal peptide" evidence="16">
    <location>
        <begin position="1"/>
        <end position="19"/>
    </location>
</feature>
<evidence type="ECO:0000256" key="11">
    <source>
        <dbReference type="PIRSR" id="PIRSR601382-1"/>
    </source>
</evidence>
<evidence type="ECO:0000256" key="3">
    <source>
        <dbReference type="ARBA" id="ARBA00007658"/>
    </source>
</evidence>
<feature type="compositionally biased region" description="Low complexity" evidence="15">
    <location>
        <begin position="22"/>
        <end position="35"/>
    </location>
</feature>
<evidence type="ECO:0000256" key="14">
    <source>
        <dbReference type="RuleBase" id="RU361193"/>
    </source>
</evidence>
<dbReference type="PRINTS" id="PR00747">
    <property type="entry name" value="GLYHDRLASE47"/>
</dbReference>
<evidence type="ECO:0000313" key="17">
    <source>
        <dbReference type="EMBL" id="KAK4198583.1"/>
    </source>
</evidence>
<dbReference type="InterPro" id="IPR050749">
    <property type="entry name" value="Glycosyl_Hydrolase_47"/>
</dbReference>
<evidence type="ECO:0000256" key="8">
    <source>
        <dbReference type="ARBA" id="ARBA00023295"/>
    </source>
</evidence>
<dbReference type="InterPro" id="IPR036026">
    <property type="entry name" value="Seven-hairpin_glycosidases"/>
</dbReference>
<dbReference type="PANTHER" id="PTHR11742:SF101">
    <property type="entry name" value="MANNOSYL-OLIGOSACCHARIDE ALPHA-1,2-MANNOSIDASE 1B"/>
    <property type="match status" value="1"/>
</dbReference>
<dbReference type="GO" id="GO:0004571">
    <property type="term" value="F:mannosyl-oligosaccharide 1,2-alpha-mannosidase activity"/>
    <property type="evidence" value="ECO:0007669"/>
    <property type="project" value="UniProtKB-EC"/>
</dbReference>
<dbReference type="GO" id="GO:0005509">
    <property type="term" value="F:calcium ion binding"/>
    <property type="evidence" value="ECO:0007669"/>
    <property type="project" value="InterPro"/>
</dbReference>
<dbReference type="GO" id="GO:0005975">
    <property type="term" value="P:carbohydrate metabolic process"/>
    <property type="evidence" value="ECO:0007669"/>
    <property type="project" value="InterPro"/>
</dbReference>
<dbReference type="FunFam" id="1.50.10.10:FF:000047">
    <property type="entry name" value="Mannosyl-oligosaccharide alpha-1,2-mannosidase"/>
    <property type="match status" value="1"/>
</dbReference>
<keyword evidence="18" id="KW-1185">Reference proteome</keyword>
<proteinExistence type="inferred from homology"/>
<evidence type="ECO:0000256" key="5">
    <source>
        <dbReference type="ARBA" id="ARBA00022801"/>
    </source>
</evidence>
<dbReference type="EMBL" id="MU863943">
    <property type="protein sequence ID" value="KAK4198583.1"/>
    <property type="molecule type" value="Genomic_DNA"/>
</dbReference>
<dbReference type="GO" id="GO:0016020">
    <property type="term" value="C:membrane"/>
    <property type="evidence" value="ECO:0007669"/>
    <property type="project" value="InterPro"/>
</dbReference>
<feature type="active site" description="Proton donor" evidence="11">
    <location>
        <position position="393"/>
    </location>
</feature>